<organism evidence="1 2">
    <name type="scientific">Plasmopara halstedii</name>
    <name type="common">Downy mildew of sunflower</name>
    <dbReference type="NCBI Taxonomy" id="4781"/>
    <lineage>
        <taxon>Eukaryota</taxon>
        <taxon>Sar</taxon>
        <taxon>Stramenopiles</taxon>
        <taxon>Oomycota</taxon>
        <taxon>Peronosporomycetes</taxon>
        <taxon>Peronosporales</taxon>
        <taxon>Peronosporaceae</taxon>
        <taxon>Plasmopara</taxon>
    </lineage>
</organism>
<protein>
    <submittedName>
        <fullName evidence="1">Uncharacterized protein</fullName>
    </submittedName>
</protein>
<proteinExistence type="predicted"/>
<dbReference type="EMBL" id="CCYD01000645">
    <property type="protein sequence ID" value="CEG42901.1"/>
    <property type="molecule type" value="Genomic_DNA"/>
</dbReference>
<name>A0A0P1AP14_PLAHL</name>
<dbReference type="RefSeq" id="XP_024579270.1">
    <property type="nucleotide sequence ID" value="XM_024728832.1"/>
</dbReference>
<sequence length="81" mass="9280">MTIWGRMTGLWKNRLNLTLMGAHQMESSRYEYASTFDGFTNLEVLPQTLQLPMALLISSCCQLEYARAQVVTFLISRVSFV</sequence>
<evidence type="ECO:0000313" key="2">
    <source>
        <dbReference type="Proteomes" id="UP000054928"/>
    </source>
</evidence>
<keyword evidence="2" id="KW-1185">Reference proteome</keyword>
<dbReference type="GeneID" id="36408192"/>
<evidence type="ECO:0000313" key="1">
    <source>
        <dbReference type="EMBL" id="CEG42901.1"/>
    </source>
</evidence>
<accession>A0A0P1AP14</accession>
<dbReference type="Proteomes" id="UP000054928">
    <property type="component" value="Unassembled WGS sequence"/>
</dbReference>
<dbReference type="AlphaFoldDB" id="A0A0P1AP14"/>
<reference evidence="2" key="1">
    <citation type="submission" date="2014-09" db="EMBL/GenBank/DDBJ databases">
        <authorList>
            <person name="Sharma Rahul"/>
            <person name="Thines Marco"/>
        </authorList>
    </citation>
    <scope>NUCLEOTIDE SEQUENCE [LARGE SCALE GENOMIC DNA]</scope>
</reference>